<dbReference type="Gene3D" id="3.10.450.40">
    <property type="match status" value="1"/>
</dbReference>
<dbReference type="RefSeq" id="WP_350241279.1">
    <property type="nucleotide sequence ID" value="NZ_JBEJUE010000055.1"/>
</dbReference>
<dbReference type="InterPro" id="IPR044673">
    <property type="entry name" value="DCL-like"/>
</dbReference>
<dbReference type="PANTHER" id="PTHR33415">
    <property type="entry name" value="PROTEIN EMBRYO DEFECTIVE 514"/>
    <property type="match status" value="1"/>
</dbReference>
<gene>
    <name evidence="1" type="ORF">ABR748_34650</name>
</gene>
<name>A0ABV1QDQ0_STRMI</name>
<organism evidence="1 2">
    <name type="scientific">Streptomyces microflavus</name>
    <name type="common">Streptomyces lipmanii</name>
    <dbReference type="NCBI Taxonomy" id="1919"/>
    <lineage>
        <taxon>Bacteria</taxon>
        <taxon>Bacillati</taxon>
        <taxon>Actinomycetota</taxon>
        <taxon>Actinomycetes</taxon>
        <taxon>Kitasatosporales</taxon>
        <taxon>Streptomycetaceae</taxon>
        <taxon>Streptomyces</taxon>
    </lineage>
</organism>
<protein>
    <submittedName>
        <fullName evidence="1">DCL family protein</fullName>
    </submittedName>
</protein>
<evidence type="ECO:0000313" key="2">
    <source>
        <dbReference type="Proteomes" id="UP001456562"/>
    </source>
</evidence>
<dbReference type="PANTHER" id="PTHR33415:SF4">
    <property type="entry name" value="DCL PROTEIN (DUF3223)"/>
    <property type="match status" value="1"/>
</dbReference>
<dbReference type="Proteomes" id="UP001456562">
    <property type="component" value="Unassembled WGS sequence"/>
</dbReference>
<accession>A0ABV1QDQ0</accession>
<sequence>MPKFSIGPRTWPTKGAAGDAIRTIRDAYNVGDTVDKPEDHALLCDLIELHPDAPEKIGCGIDSFVIDRPMRGRHSGFKIVRTDGTEIDFSYLSCLSPPNHRSQVLAAMRGETAGTTTAYFAMRAATNTLTSDLSGTPLNANDPHVSHYQGPPFVDIATQFATTTGGWDQIELNSSTTAGYAKFKDRALAQQWVEHHKANAVLGLLTAQENLRRPH</sequence>
<evidence type="ECO:0000313" key="1">
    <source>
        <dbReference type="EMBL" id="MER0429302.1"/>
    </source>
</evidence>
<reference evidence="1 2" key="1">
    <citation type="submission" date="2024-01" db="EMBL/GenBank/DDBJ databases">
        <title>Metagenomic exploration of the rhizosphere soil microbial community and their significance in facilitating the development of wild simulated ginseng.</title>
        <authorList>
            <person name="Huang J."/>
        </authorList>
    </citation>
    <scope>NUCLEOTIDE SEQUENCE [LARGE SCALE GENOMIC DNA]</scope>
    <source>
        <strain evidence="1 2">WY141</strain>
    </source>
</reference>
<dbReference type="EMBL" id="JBEJUE010000055">
    <property type="protein sequence ID" value="MER0429302.1"/>
    <property type="molecule type" value="Genomic_DNA"/>
</dbReference>
<keyword evidence="2" id="KW-1185">Reference proteome</keyword>
<proteinExistence type="predicted"/>
<dbReference type="Pfam" id="PF11523">
    <property type="entry name" value="DUF3223"/>
    <property type="match status" value="1"/>
</dbReference>
<comment type="caution">
    <text evidence="1">The sequence shown here is derived from an EMBL/GenBank/DDBJ whole genome shotgun (WGS) entry which is preliminary data.</text>
</comment>